<accession>A0A0G1UEL7</accession>
<dbReference type="AlphaFoldDB" id="A0A0G1UEL7"/>
<evidence type="ECO:0000313" key="1">
    <source>
        <dbReference type="EMBL" id="KKU92554.1"/>
    </source>
</evidence>
<dbReference type="EMBL" id="LCPE01000033">
    <property type="protein sequence ID" value="KKU92554.1"/>
    <property type="molecule type" value="Genomic_DNA"/>
</dbReference>
<dbReference type="Proteomes" id="UP000034877">
    <property type="component" value="Unassembled WGS sequence"/>
</dbReference>
<reference evidence="1 2" key="1">
    <citation type="journal article" date="2015" name="Nature">
        <title>rRNA introns, odd ribosomes, and small enigmatic genomes across a large radiation of phyla.</title>
        <authorList>
            <person name="Brown C.T."/>
            <person name="Hug L.A."/>
            <person name="Thomas B.C."/>
            <person name="Sharon I."/>
            <person name="Castelle C.J."/>
            <person name="Singh A."/>
            <person name="Wilkins M.J."/>
            <person name="Williams K.H."/>
            <person name="Banfield J.F."/>
        </authorList>
    </citation>
    <scope>NUCLEOTIDE SEQUENCE [LARGE SCALE GENOMIC DNA]</scope>
</reference>
<name>A0A0G1UEL7_9BACT</name>
<protein>
    <submittedName>
        <fullName evidence="1">Uncharacterized protein</fullName>
    </submittedName>
</protein>
<organism evidence="1 2">
    <name type="scientific">Candidatus Amesbacteria bacterium GW2011_GWC1_48_10</name>
    <dbReference type="NCBI Taxonomy" id="1618365"/>
    <lineage>
        <taxon>Bacteria</taxon>
        <taxon>Candidatus Amesiibacteriota</taxon>
    </lineage>
</organism>
<comment type="caution">
    <text evidence="1">The sequence shown here is derived from an EMBL/GenBank/DDBJ whole genome shotgun (WGS) entry which is preliminary data.</text>
</comment>
<evidence type="ECO:0000313" key="2">
    <source>
        <dbReference type="Proteomes" id="UP000034877"/>
    </source>
</evidence>
<proteinExistence type="predicted"/>
<sequence length="391" mass="43017">MKVSDKPLWKVNASEWNNLVDISEYLDSMQTFFGIVGNVPGLKEFLRDNSTRLELGEMQPGKRYSQLLTRGDIVVDRNSGQMKLVDANVVPLGLADMLALKRQGYEGVCEGELVASQFKNWLDFNYPEWKTGAIGIVSVKGAGPNLAHQFVSRVLSEYDIKSCVVDPVALEYGAGGVKVKEAGKISVLWNYVRGLFGIVPRVKDAWIGGEIGLINPPGLRLCETQAWYALLDLPKLQGVFAGAGVDIERLKAVVPETKLVKMERGDLWLCDDWDKNGPVFKKVDKSDLLEFGPQEPHGVFIKSFDTSGSKGVEYTRMKQLEETIYDVGKGKAVVAQREIPVTAGCKLELYAMLNPVSQKSQVVALGAMQKTPADHKIHGGTDTIQSLVGKE</sequence>
<gene>
    <name evidence="1" type="ORF">UY22_C0033G0004</name>
</gene>